<comment type="caution">
    <text evidence="6">The sequence shown here is derived from an EMBL/GenBank/DDBJ whole genome shotgun (WGS) entry which is preliminary data.</text>
</comment>
<dbReference type="GO" id="GO:0003924">
    <property type="term" value="F:GTPase activity"/>
    <property type="evidence" value="ECO:0007669"/>
    <property type="project" value="InterPro"/>
</dbReference>
<dbReference type="PROSITE" id="PS51419">
    <property type="entry name" value="RAB"/>
    <property type="match status" value="1"/>
</dbReference>
<sequence>MGNVIPVNTLFLGIDGAGKTTIINVGLNKFKALKQEQRDSISPTLGHDSKRFVVEGVEFIAWDFPGKEQLRSTWNSYYKHAQVIVFVVDSADSDERLEEVKEILQGIIQNVQLRESLLLVLANKQDLNPPRKLDQLKEFLGLSGNLSGLRDRTWKMLGCSALTGDGVEEAFEWLAGECKRIAKEREKKAKEEKK</sequence>
<feature type="binding site" evidence="5">
    <location>
        <position position="20"/>
    </location>
    <ligand>
        <name>Mg(2+)</name>
        <dbReference type="ChEBI" id="CHEBI:18420"/>
    </ligand>
</feature>
<dbReference type="InterPro" id="IPR027417">
    <property type="entry name" value="P-loop_NTPase"/>
</dbReference>
<name>A0A6A5BT52_NAEFO</name>
<feature type="binding site" evidence="4">
    <location>
        <position position="66"/>
    </location>
    <ligand>
        <name>GTP</name>
        <dbReference type="ChEBI" id="CHEBI:37565"/>
    </ligand>
</feature>
<proteinExistence type="inferred from homology"/>
<dbReference type="InterPro" id="IPR024156">
    <property type="entry name" value="Small_GTPase_ARF"/>
</dbReference>
<keyword evidence="5" id="KW-0460">Magnesium</keyword>
<evidence type="ECO:0000313" key="6">
    <source>
        <dbReference type="EMBL" id="KAF0978366.1"/>
    </source>
</evidence>
<keyword evidence="7" id="KW-1185">Reference proteome</keyword>
<dbReference type="CDD" id="cd00878">
    <property type="entry name" value="Arf_Arl"/>
    <property type="match status" value="1"/>
</dbReference>
<dbReference type="Proteomes" id="UP000444721">
    <property type="component" value="Unassembled WGS sequence"/>
</dbReference>
<dbReference type="SUPFAM" id="SSF52540">
    <property type="entry name" value="P-loop containing nucleoside triphosphate hydrolases"/>
    <property type="match status" value="1"/>
</dbReference>
<dbReference type="SMART" id="SM00178">
    <property type="entry name" value="SAR"/>
    <property type="match status" value="1"/>
</dbReference>
<dbReference type="VEuPathDB" id="AmoebaDB:NF0114350"/>
<evidence type="ECO:0000313" key="7">
    <source>
        <dbReference type="Proteomes" id="UP000444721"/>
    </source>
</evidence>
<dbReference type="PRINTS" id="PR00449">
    <property type="entry name" value="RASTRNSFRMNG"/>
</dbReference>
<dbReference type="GO" id="GO:0005525">
    <property type="term" value="F:GTP binding"/>
    <property type="evidence" value="ECO:0007669"/>
    <property type="project" value="UniProtKB-KW"/>
</dbReference>
<dbReference type="PANTHER" id="PTHR45909">
    <property type="entry name" value="ADP-RIBOSYLATION FACTOR-RELATED PROTEIN 1"/>
    <property type="match status" value="1"/>
</dbReference>
<evidence type="ECO:0000256" key="1">
    <source>
        <dbReference type="ARBA" id="ARBA00010290"/>
    </source>
</evidence>
<dbReference type="GO" id="GO:0006886">
    <property type="term" value="P:intracellular protein transport"/>
    <property type="evidence" value="ECO:0007669"/>
    <property type="project" value="TreeGrafter"/>
</dbReference>
<dbReference type="Gene3D" id="3.40.50.300">
    <property type="entry name" value="P-loop containing nucleotide triphosphate hydrolases"/>
    <property type="match status" value="1"/>
</dbReference>
<comment type="similarity">
    <text evidence="1">Belongs to the small GTPase superfamily. Arf family.</text>
</comment>
<dbReference type="FunFam" id="3.40.50.300:FF:001166">
    <property type="entry name" value="ADP-ribosylation factor D"/>
    <property type="match status" value="1"/>
</dbReference>
<dbReference type="InterPro" id="IPR005225">
    <property type="entry name" value="Small_GTP-bd"/>
</dbReference>
<dbReference type="RefSeq" id="XP_044563079.1">
    <property type="nucleotide sequence ID" value="XM_044706124.1"/>
</dbReference>
<accession>A0A6A5BT52</accession>
<feature type="binding site" evidence="4">
    <location>
        <begin position="123"/>
        <end position="126"/>
    </location>
    <ligand>
        <name>GTP</name>
        <dbReference type="ChEBI" id="CHEBI:37565"/>
    </ligand>
</feature>
<dbReference type="GeneID" id="68110099"/>
<dbReference type="InterPro" id="IPR006689">
    <property type="entry name" value="Small_GTPase_ARF/SAR"/>
</dbReference>
<protein>
    <submittedName>
        <fullName evidence="6">Uncharacterized protein</fullName>
    </submittedName>
</protein>
<dbReference type="GO" id="GO:0043001">
    <property type="term" value="P:Golgi to plasma membrane protein transport"/>
    <property type="evidence" value="ECO:0007669"/>
    <property type="project" value="TreeGrafter"/>
</dbReference>
<dbReference type="VEuPathDB" id="AmoebaDB:FDP41_002881"/>
<evidence type="ECO:0000256" key="4">
    <source>
        <dbReference type="PIRSR" id="PIRSR606689-1"/>
    </source>
</evidence>
<organism evidence="6 7">
    <name type="scientific">Naegleria fowleri</name>
    <name type="common">Brain eating amoeba</name>
    <dbReference type="NCBI Taxonomy" id="5763"/>
    <lineage>
        <taxon>Eukaryota</taxon>
        <taxon>Discoba</taxon>
        <taxon>Heterolobosea</taxon>
        <taxon>Tetramitia</taxon>
        <taxon>Eutetramitia</taxon>
        <taxon>Vahlkampfiidae</taxon>
        <taxon>Naegleria</taxon>
    </lineage>
</organism>
<dbReference type="VEuPathDB" id="AmoebaDB:NfTy_055860"/>
<dbReference type="GO" id="GO:0046872">
    <property type="term" value="F:metal ion binding"/>
    <property type="evidence" value="ECO:0007669"/>
    <property type="project" value="UniProtKB-KW"/>
</dbReference>
<evidence type="ECO:0000256" key="5">
    <source>
        <dbReference type="PIRSR" id="PIRSR606689-2"/>
    </source>
</evidence>
<evidence type="ECO:0000256" key="3">
    <source>
        <dbReference type="ARBA" id="ARBA00023134"/>
    </source>
</evidence>
<evidence type="ECO:0000256" key="2">
    <source>
        <dbReference type="ARBA" id="ARBA00022741"/>
    </source>
</evidence>
<dbReference type="EMBL" id="VFQX01000030">
    <property type="protein sequence ID" value="KAF0978366.1"/>
    <property type="molecule type" value="Genomic_DNA"/>
</dbReference>
<dbReference type="SMART" id="SM00177">
    <property type="entry name" value="ARF"/>
    <property type="match status" value="1"/>
</dbReference>
<reference evidence="6 7" key="1">
    <citation type="journal article" date="2019" name="Sci. Rep.">
        <title>Nanopore sequencing improves the draft genome of the human pathogenic amoeba Naegleria fowleri.</title>
        <authorList>
            <person name="Liechti N."/>
            <person name="Schurch N."/>
            <person name="Bruggmann R."/>
            <person name="Wittwer M."/>
        </authorList>
    </citation>
    <scope>NUCLEOTIDE SEQUENCE [LARGE SCALE GENOMIC DNA]</scope>
    <source>
        <strain evidence="6 7">ATCC 30894</strain>
    </source>
</reference>
<dbReference type="GO" id="GO:0034067">
    <property type="term" value="P:protein localization to Golgi apparatus"/>
    <property type="evidence" value="ECO:0007669"/>
    <property type="project" value="TreeGrafter"/>
</dbReference>
<gene>
    <name evidence="6" type="ORF">FDP41_002881</name>
</gene>
<dbReference type="AlphaFoldDB" id="A0A6A5BT52"/>
<keyword evidence="3 4" id="KW-0342">GTP-binding</keyword>
<dbReference type="NCBIfam" id="TIGR00231">
    <property type="entry name" value="small_GTP"/>
    <property type="match status" value="1"/>
</dbReference>
<keyword evidence="5" id="KW-0479">Metal-binding</keyword>
<dbReference type="PROSITE" id="PS51417">
    <property type="entry name" value="ARF"/>
    <property type="match status" value="1"/>
</dbReference>
<dbReference type="OrthoDB" id="414781at2759"/>
<feature type="binding site" evidence="5">
    <location>
        <position position="44"/>
    </location>
    <ligand>
        <name>Mg(2+)</name>
        <dbReference type="ChEBI" id="CHEBI:18420"/>
    </ligand>
</feature>
<dbReference type="Pfam" id="PF00025">
    <property type="entry name" value="Arf"/>
    <property type="match status" value="1"/>
</dbReference>
<dbReference type="PANTHER" id="PTHR45909:SF1">
    <property type="entry name" value="ADP-RIBOSYLATION FACTOR-RELATED PROTEIN 1"/>
    <property type="match status" value="1"/>
</dbReference>
<feature type="binding site" evidence="4">
    <location>
        <begin position="13"/>
        <end position="20"/>
    </location>
    <ligand>
        <name>GTP</name>
        <dbReference type="ChEBI" id="CHEBI:37565"/>
    </ligand>
</feature>
<dbReference type="GO" id="GO:0005794">
    <property type="term" value="C:Golgi apparatus"/>
    <property type="evidence" value="ECO:0007669"/>
    <property type="project" value="TreeGrafter"/>
</dbReference>
<keyword evidence="2 4" id="KW-0547">Nucleotide-binding</keyword>